<dbReference type="GO" id="GO:0016301">
    <property type="term" value="F:kinase activity"/>
    <property type="evidence" value="ECO:0007669"/>
    <property type="project" value="UniProtKB-KW"/>
</dbReference>
<organism evidence="3 4">
    <name type="scientific">Sphingobacterium litopenaei</name>
    <dbReference type="NCBI Taxonomy" id="2763500"/>
    <lineage>
        <taxon>Bacteria</taxon>
        <taxon>Pseudomonadati</taxon>
        <taxon>Bacteroidota</taxon>
        <taxon>Sphingobacteriia</taxon>
        <taxon>Sphingobacteriales</taxon>
        <taxon>Sphingobacteriaceae</taxon>
        <taxon>Sphingobacterium</taxon>
    </lineage>
</organism>
<evidence type="ECO:0000313" key="3">
    <source>
        <dbReference type="EMBL" id="MBD1429786.1"/>
    </source>
</evidence>
<feature type="transmembrane region" description="Helical" evidence="1">
    <location>
        <begin position="65"/>
        <end position="86"/>
    </location>
</feature>
<protein>
    <submittedName>
        <fullName evidence="3">Histidine kinase</fullName>
    </submittedName>
</protein>
<dbReference type="RefSeq" id="WP_190302194.1">
    <property type="nucleotide sequence ID" value="NZ_JACOIJ010000015.1"/>
</dbReference>
<evidence type="ECO:0000256" key="1">
    <source>
        <dbReference type="SAM" id="Phobius"/>
    </source>
</evidence>
<comment type="caution">
    <text evidence="3">The sequence shown here is derived from an EMBL/GenBank/DDBJ whole genome shotgun (WGS) entry which is preliminary data.</text>
</comment>
<gene>
    <name evidence="3" type="ORF">H8B04_09400</name>
</gene>
<proteinExistence type="predicted"/>
<dbReference type="InterPro" id="IPR050640">
    <property type="entry name" value="Bact_2-comp_sensor_kinase"/>
</dbReference>
<evidence type="ECO:0000259" key="2">
    <source>
        <dbReference type="Pfam" id="PF06580"/>
    </source>
</evidence>
<keyword evidence="1" id="KW-1133">Transmembrane helix</keyword>
<reference evidence="3 4" key="1">
    <citation type="submission" date="2020-08" db="EMBL/GenBank/DDBJ databases">
        <title>Sphingobacterium sp. DN04309 isolated from aquaculture water.</title>
        <authorList>
            <person name="Zhang M."/>
        </authorList>
    </citation>
    <scope>NUCLEOTIDE SEQUENCE [LARGE SCALE GENOMIC DNA]</scope>
    <source>
        <strain evidence="3 4">DN04309</strain>
    </source>
</reference>
<dbReference type="Pfam" id="PF06580">
    <property type="entry name" value="His_kinase"/>
    <property type="match status" value="1"/>
</dbReference>
<dbReference type="PANTHER" id="PTHR34220">
    <property type="entry name" value="SENSOR HISTIDINE KINASE YPDA"/>
    <property type="match status" value="1"/>
</dbReference>
<dbReference type="PANTHER" id="PTHR34220:SF7">
    <property type="entry name" value="SENSOR HISTIDINE KINASE YPDA"/>
    <property type="match status" value="1"/>
</dbReference>
<feature type="transmembrane region" description="Helical" evidence="1">
    <location>
        <begin position="32"/>
        <end position="53"/>
    </location>
</feature>
<keyword evidence="1" id="KW-0472">Membrane</keyword>
<keyword evidence="1" id="KW-0812">Transmembrane</keyword>
<feature type="domain" description="Signal transduction histidine kinase internal region" evidence="2">
    <location>
        <begin position="148"/>
        <end position="227"/>
    </location>
</feature>
<dbReference type="InterPro" id="IPR010559">
    <property type="entry name" value="Sig_transdc_His_kin_internal"/>
</dbReference>
<keyword evidence="3" id="KW-0418">Kinase</keyword>
<keyword evidence="3" id="KW-0808">Transferase</keyword>
<keyword evidence="4" id="KW-1185">Reference proteome</keyword>
<accession>A0ABR7YER5</accession>
<name>A0ABR7YER5_9SPHI</name>
<evidence type="ECO:0000313" key="4">
    <source>
        <dbReference type="Proteomes" id="UP000651271"/>
    </source>
</evidence>
<dbReference type="Proteomes" id="UP000651271">
    <property type="component" value="Unassembled WGS sequence"/>
</dbReference>
<dbReference type="EMBL" id="JACOIJ010000015">
    <property type="protein sequence ID" value="MBD1429786.1"/>
    <property type="molecule type" value="Genomic_DNA"/>
</dbReference>
<sequence length="337" mass="39853">MNTYRFHFIIALTFFLVILFFNLLIYQLAINIYNVLIVSIITIVYFIINEELIYGIITGSRGVKVICLFILLLLFYNITDLLYHIIYRKLPEYNIILFSYEVAPDNIQFNKNISRSCVTVSLISLSVSSYKFFRKRRFHDKSVIDDLEYRIMLSRVNPHFFKSIFTSALCKSIFGQGPAVLQILIKLTDIIAFILYKDDKNDQLIALQEEWKQVENFLNILKWNYGDSKVKVFQDRQFSSTIKIPSLLVLSAIENANKYTDWSEDEPFHIKVQHHPDVIQICVSNIFHPRERIKKPSTKFGLYAIKKRIFRYNKNYNVVFKEEENIFSIDIKIKNND</sequence>
<feature type="transmembrane region" description="Helical" evidence="1">
    <location>
        <begin position="7"/>
        <end position="26"/>
    </location>
</feature>